<evidence type="ECO:0000256" key="2">
    <source>
        <dbReference type="ARBA" id="ARBA00000909"/>
    </source>
</evidence>
<organism evidence="23 24">
    <name type="scientific">Sphingomonas panacisoli</name>
    <dbReference type="NCBI Taxonomy" id="1813879"/>
    <lineage>
        <taxon>Bacteria</taxon>
        <taxon>Pseudomonadati</taxon>
        <taxon>Pseudomonadota</taxon>
        <taxon>Alphaproteobacteria</taxon>
        <taxon>Sphingomonadales</taxon>
        <taxon>Sphingomonadaceae</taxon>
        <taxon>Sphingomonas</taxon>
    </lineage>
</organism>
<feature type="binding site" evidence="18">
    <location>
        <position position="123"/>
    </location>
    <ligand>
        <name>K(+)</name>
        <dbReference type="ChEBI" id="CHEBI:29103"/>
    </ligand>
</feature>
<sequence length="470" mass="47982">MTPIDGQPILTAAQMRAAEDRAIAAGSSVEELMERAGAGVAEAVRRLAAESPVLILCGPGNNGGDGYVAARVLRKNGVEVRVAAMGDPKTDAARKACEGLGLDVEPFGVDLIDRQKQSPVLVDAIFGTGLSREVDARVADTLGSLVACSRLPIAVDLPSGVDTDSGAALSRSLGHYRLTLALGALKPAHVLEPAAQICGAVRVLDIGLHDLLSPYRVLAKPDIGPPPADAHKYSRGLVAVIGGDMPGASALAAEAAMRAGAGYILLFNESGAGDPPHALVRQKWSPSALRTSLDGKKAAAIVVGPGLGRGKEAERKLDTAIETDMPLVIDGDALHLLDADRLKMVAGRRSATILTPHAGEFKAVFGDYSGSKIDASLRAAARSAATVVFKGPDTVIATAHGDVTVAPAGSSWLSTAGTGDVLAGAIGAMIAAGEAPDAAVWMHGEAARRLGGSFIADDLARELSAVRASL</sequence>
<feature type="binding site" evidence="18">
    <location>
        <position position="159"/>
    </location>
    <ligand>
        <name>K(+)</name>
        <dbReference type="ChEBI" id="CHEBI:29103"/>
    </ligand>
</feature>
<dbReference type="Gene3D" id="3.40.1190.20">
    <property type="match status" value="1"/>
</dbReference>
<dbReference type="InterPro" id="IPR004443">
    <property type="entry name" value="YjeF_N_dom"/>
</dbReference>
<feature type="binding site" evidence="18">
    <location>
        <begin position="127"/>
        <end position="133"/>
    </location>
    <ligand>
        <name>(6S)-NADPHX</name>
        <dbReference type="ChEBI" id="CHEBI:64076"/>
    </ligand>
</feature>
<dbReference type="Gene3D" id="3.40.50.10260">
    <property type="entry name" value="YjeF N-terminal domain"/>
    <property type="match status" value="1"/>
</dbReference>
<evidence type="ECO:0000256" key="17">
    <source>
        <dbReference type="HAMAP-Rule" id="MF_01965"/>
    </source>
</evidence>
<feature type="binding site" evidence="17">
    <location>
        <position position="420"/>
    </location>
    <ligand>
        <name>(6S)-NADPHX</name>
        <dbReference type="ChEBI" id="CHEBI:64076"/>
    </ligand>
</feature>
<evidence type="ECO:0000313" key="24">
    <source>
        <dbReference type="Proteomes" id="UP000315673"/>
    </source>
</evidence>
<evidence type="ECO:0000256" key="15">
    <source>
        <dbReference type="ARBA" id="ARBA00048238"/>
    </source>
</evidence>
<comment type="catalytic activity">
    <reaction evidence="2 18 19">
        <text>(6R)-NADPHX = (6S)-NADPHX</text>
        <dbReference type="Rhea" id="RHEA:32227"/>
        <dbReference type="ChEBI" id="CHEBI:64076"/>
        <dbReference type="ChEBI" id="CHEBI:64077"/>
        <dbReference type="EC" id="5.1.99.6"/>
    </reaction>
</comment>
<dbReference type="PANTHER" id="PTHR12592:SF0">
    <property type="entry name" value="ATP-DEPENDENT (S)-NAD(P)H-HYDRATE DEHYDRATASE"/>
    <property type="match status" value="1"/>
</dbReference>
<evidence type="ECO:0000256" key="14">
    <source>
        <dbReference type="ARBA" id="ARBA00025153"/>
    </source>
</evidence>
<keyword evidence="24" id="KW-1185">Reference proteome</keyword>
<keyword evidence="5 18" id="KW-0479">Metal-binding</keyword>
<comment type="subunit">
    <text evidence="17">Homotetramer.</text>
</comment>
<feature type="binding site" evidence="17">
    <location>
        <position position="357"/>
    </location>
    <ligand>
        <name>(6S)-NADPHX</name>
        <dbReference type="ChEBI" id="CHEBI:64076"/>
    </ligand>
</feature>
<dbReference type="InterPro" id="IPR036652">
    <property type="entry name" value="YjeF_N_dom_sf"/>
</dbReference>
<feature type="binding site" evidence="18">
    <location>
        <position position="156"/>
    </location>
    <ligand>
        <name>(6S)-NADPHX</name>
        <dbReference type="ChEBI" id="CHEBI:64076"/>
    </ligand>
</feature>
<dbReference type="EC" id="4.2.1.136" evidence="19"/>
<comment type="similarity">
    <text evidence="3 19">In the N-terminal section; belongs to the NnrE/AIBP family.</text>
</comment>
<feature type="binding site" evidence="17">
    <location>
        <position position="306"/>
    </location>
    <ligand>
        <name>(6S)-NADPHX</name>
        <dbReference type="ChEBI" id="CHEBI:64076"/>
    </ligand>
</feature>
<comment type="catalytic activity">
    <reaction evidence="1 18 19">
        <text>(6R)-NADHX = (6S)-NADHX</text>
        <dbReference type="Rhea" id="RHEA:32215"/>
        <dbReference type="ChEBI" id="CHEBI:64074"/>
        <dbReference type="ChEBI" id="CHEBI:64075"/>
        <dbReference type="EC" id="5.1.99.6"/>
    </reaction>
</comment>
<evidence type="ECO:0000256" key="10">
    <source>
        <dbReference type="ARBA" id="ARBA00023027"/>
    </source>
</evidence>
<dbReference type="PROSITE" id="PS51385">
    <property type="entry name" value="YJEF_N"/>
    <property type="match status" value="1"/>
</dbReference>
<comment type="function">
    <text evidence="14 19">Bifunctional enzyme that catalyzes the epimerization of the S- and R-forms of NAD(P)HX and the dehydration of the S-form of NAD(P)HX at the expense of ADP, which is converted to AMP. This allows the repair of both epimers of NAD(P)HX, a damaged form of NAD(P)H that is a result of enzymatic or heat-dependent hydration.</text>
</comment>
<feature type="binding site" evidence="18">
    <location>
        <position position="62"/>
    </location>
    <ligand>
        <name>K(+)</name>
        <dbReference type="ChEBI" id="CHEBI:29103"/>
    </ligand>
</feature>
<feature type="binding site" evidence="17">
    <location>
        <position position="419"/>
    </location>
    <ligand>
        <name>AMP</name>
        <dbReference type="ChEBI" id="CHEBI:456215"/>
    </ligand>
</feature>
<evidence type="ECO:0000313" key="23">
    <source>
        <dbReference type="EMBL" id="QDZ07587.1"/>
    </source>
</evidence>
<evidence type="ECO:0000259" key="21">
    <source>
        <dbReference type="PROSITE" id="PS51383"/>
    </source>
</evidence>
<dbReference type="CDD" id="cd01171">
    <property type="entry name" value="YXKO-related"/>
    <property type="match status" value="1"/>
</dbReference>
<evidence type="ECO:0000256" key="12">
    <source>
        <dbReference type="ARBA" id="ARBA00023239"/>
    </source>
</evidence>
<dbReference type="PROSITE" id="PS01050">
    <property type="entry name" value="YJEF_C_2"/>
    <property type="match status" value="1"/>
</dbReference>
<evidence type="ECO:0000256" key="5">
    <source>
        <dbReference type="ARBA" id="ARBA00022723"/>
    </source>
</evidence>
<dbReference type="PANTHER" id="PTHR12592">
    <property type="entry name" value="ATP-DEPENDENT (S)-NAD(P)H-HYDRATE DEHYDRATASE FAMILY MEMBER"/>
    <property type="match status" value="1"/>
</dbReference>
<dbReference type="GO" id="GO:0052856">
    <property type="term" value="F:NAD(P)HX epimerase activity"/>
    <property type="evidence" value="ECO:0007669"/>
    <property type="project" value="UniProtKB-UniRule"/>
</dbReference>
<evidence type="ECO:0000256" key="3">
    <source>
        <dbReference type="ARBA" id="ARBA00006001"/>
    </source>
</evidence>
<dbReference type="GO" id="GO:0110051">
    <property type="term" value="P:metabolite repair"/>
    <property type="evidence" value="ECO:0007669"/>
    <property type="project" value="TreeGrafter"/>
</dbReference>
<dbReference type="GO" id="GO:0046496">
    <property type="term" value="P:nicotinamide nucleotide metabolic process"/>
    <property type="evidence" value="ECO:0007669"/>
    <property type="project" value="UniProtKB-UniRule"/>
</dbReference>
<accession>A0A5B8LH39</accession>
<dbReference type="OrthoDB" id="9806925at2"/>
<keyword evidence="8 17" id="KW-0521">NADP</keyword>
<comment type="similarity">
    <text evidence="4 19">In the C-terminal section; belongs to the NnrD/CARKD family.</text>
</comment>
<dbReference type="InterPro" id="IPR029056">
    <property type="entry name" value="Ribokinase-like"/>
</dbReference>
<comment type="cofactor">
    <cofactor evidence="18 19">
        <name>K(+)</name>
        <dbReference type="ChEBI" id="CHEBI:29103"/>
    </cofactor>
    <text evidence="18 19">Binds 1 potassium ion per subunit.</text>
</comment>
<evidence type="ECO:0000256" key="19">
    <source>
        <dbReference type="PIRNR" id="PIRNR017184"/>
    </source>
</evidence>
<comment type="catalytic activity">
    <reaction evidence="15 17 19">
        <text>(6S)-NADHX + ADP = AMP + phosphate + NADH + H(+)</text>
        <dbReference type="Rhea" id="RHEA:32223"/>
        <dbReference type="ChEBI" id="CHEBI:15378"/>
        <dbReference type="ChEBI" id="CHEBI:43474"/>
        <dbReference type="ChEBI" id="CHEBI:57945"/>
        <dbReference type="ChEBI" id="CHEBI:64074"/>
        <dbReference type="ChEBI" id="CHEBI:456215"/>
        <dbReference type="ChEBI" id="CHEBI:456216"/>
        <dbReference type="EC" id="4.2.1.136"/>
    </reaction>
</comment>
<dbReference type="Pfam" id="PF01256">
    <property type="entry name" value="Carb_kinase"/>
    <property type="match status" value="1"/>
</dbReference>
<dbReference type="SUPFAM" id="SSF64153">
    <property type="entry name" value="YjeF N-terminal domain-like"/>
    <property type="match status" value="1"/>
</dbReference>
<keyword evidence="12 17" id="KW-0456">Lyase</keyword>
<dbReference type="GO" id="GO:0052855">
    <property type="term" value="F:ADP-dependent NAD(P)H-hydrate dehydratase activity"/>
    <property type="evidence" value="ECO:0007669"/>
    <property type="project" value="UniProtKB-UniRule"/>
</dbReference>
<dbReference type="HAMAP" id="MF_01965">
    <property type="entry name" value="NADHX_dehydratase"/>
    <property type="match status" value="1"/>
</dbReference>
<comment type="catalytic activity">
    <reaction evidence="16 17 19">
        <text>(6S)-NADPHX + ADP = AMP + phosphate + NADPH + H(+)</text>
        <dbReference type="Rhea" id="RHEA:32235"/>
        <dbReference type="ChEBI" id="CHEBI:15378"/>
        <dbReference type="ChEBI" id="CHEBI:43474"/>
        <dbReference type="ChEBI" id="CHEBI:57783"/>
        <dbReference type="ChEBI" id="CHEBI:64076"/>
        <dbReference type="ChEBI" id="CHEBI:456215"/>
        <dbReference type="ChEBI" id="CHEBI:456216"/>
        <dbReference type="EC" id="4.2.1.136"/>
    </reaction>
</comment>
<evidence type="ECO:0000256" key="11">
    <source>
        <dbReference type="ARBA" id="ARBA00023235"/>
    </source>
</evidence>
<comment type="function">
    <text evidence="18">Catalyzes the epimerization of the S- and R-forms of NAD(P)HX, a damaged form of NAD(P)H that is a result of enzymatic or heat-dependent hydration. This is a prerequisite for the S-specific NAD(P)H-hydrate dehydratase to allow the repair of both epimers of NAD(P)HX.</text>
</comment>
<dbReference type="HAMAP" id="MF_01966">
    <property type="entry name" value="NADHX_epimerase"/>
    <property type="match status" value="1"/>
</dbReference>
<evidence type="ECO:0000256" key="18">
    <source>
        <dbReference type="HAMAP-Rule" id="MF_01966"/>
    </source>
</evidence>
<feature type="binding site" evidence="18">
    <location>
        <begin position="61"/>
        <end position="65"/>
    </location>
    <ligand>
        <name>(6S)-NADPHX</name>
        <dbReference type="ChEBI" id="CHEBI:64076"/>
    </ligand>
</feature>
<dbReference type="Pfam" id="PF03853">
    <property type="entry name" value="YjeF_N"/>
    <property type="match status" value="1"/>
</dbReference>
<evidence type="ECO:0000256" key="16">
    <source>
        <dbReference type="ARBA" id="ARBA00049209"/>
    </source>
</evidence>
<protein>
    <recommendedName>
        <fullName evidence="19">Bifunctional NAD(P)H-hydrate repair enzyme</fullName>
    </recommendedName>
    <alternativeName>
        <fullName evidence="19">Nicotinamide nucleotide repair protein</fullName>
    </alternativeName>
    <domain>
        <recommendedName>
            <fullName evidence="19">ADP-dependent (S)-NAD(P)H-hydrate dehydratase</fullName>
            <ecNumber evidence="19">4.2.1.136</ecNumber>
        </recommendedName>
        <alternativeName>
            <fullName evidence="19">ADP-dependent NAD(P)HX dehydratase</fullName>
        </alternativeName>
    </domain>
    <domain>
        <recommendedName>
            <fullName evidence="19">NAD(P)H-hydrate epimerase</fullName>
            <ecNumber evidence="19">5.1.99.6</ecNumber>
        </recommendedName>
    </domain>
</protein>
<dbReference type="InterPro" id="IPR030677">
    <property type="entry name" value="Nnr"/>
</dbReference>
<dbReference type="AlphaFoldDB" id="A0A5B8LH39"/>
<comment type="similarity">
    <text evidence="17">Belongs to the NnrD/CARKD family.</text>
</comment>
<keyword evidence="7 17" id="KW-0067">ATP-binding</keyword>
<feature type="binding site" evidence="17">
    <location>
        <position position="248"/>
    </location>
    <ligand>
        <name>(6S)-NADPHX</name>
        <dbReference type="ChEBI" id="CHEBI:64076"/>
    </ligand>
</feature>
<dbReference type="NCBIfam" id="TIGR00197">
    <property type="entry name" value="yjeF_nterm"/>
    <property type="match status" value="1"/>
</dbReference>
<evidence type="ECO:0000256" key="4">
    <source>
        <dbReference type="ARBA" id="ARBA00009524"/>
    </source>
</evidence>
<feature type="domain" description="YjeF C-terminal" evidence="21">
    <location>
        <begin position="215"/>
        <end position="470"/>
    </location>
</feature>
<dbReference type="SUPFAM" id="SSF53613">
    <property type="entry name" value="Ribokinase-like"/>
    <property type="match status" value="1"/>
</dbReference>
<reference evidence="23 24" key="1">
    <citation type="submission" date="2019-07" db="EMBL/GenBank/DDBJ databases">
        <title>Full genome sequence of Sphingomonas sp. 4R-6-7(HKS19).</title>
        <authorList>
            <person name="Im W.-T."/>
        </authorList>
    </citation>
    <scope>NUCLEOTIDE SEQUENCE [LARGE SCALE GENOMIC DNA]</scope>
    <source>
        <strain evidence="23 24">HKS19</strain>
    </source>
</reference>
<evidence type="ECO:0000259" key="22">
    <source>
        <dbReference type="PROSITE" id="PS51385"/>
    </source>
</evidence>
<name>A0A5B8LH39_9SPHN</name>
<keyword evidence="10 17" id="KW-0520">NAD</keyword>
<dbReference type="NCBIfam" id="TIGR00196">
    <property type="entry name" value="yjeF_cterm"/>
    <property type="match status" value="1"/>
</dbReference>
<comment type="cofactor">
    <cofactor evidence="17">
        <name>Mg(2+)</name>
        <dbReference type="ChEBI" id="CHEBI:18420"/>
    </cofactor>
</comment>
<dbReference type="Proteomes" id="UP000315673">
    <property type="component" value="Chromosome"/>
</dbReference>
<gene>
    <name evidence="17" type="primary">nnrD</name>
    <name evidence="18" type="synonym">nnrE</name>
    <name evidence="23" type="ORF">FPZ24_08870</name>
</gene>
<dbReference type="InterPro" id="IPR000631">
    <property type="entry name" value="CARKD"/>
</dbReference>
<proteinExistence type="inferred from homology"/>
<comment type="function">
    <text evidence="17">Catalyzes the dehydration of the S-form of NAD(P)HX at the expense of ADP, which is converted to AMP. Together with NAD(P)HX epimerase, which catalyzes the epimerization of the S- and R-forms, the enzyme allows the repair of both epimers of NAD(P)HX, a damaged form of NAD(P)H that is a result of enzymatic or heat-dependent hydration.</text>
</comment>
<evidence type="ECO:0000259" key="20">
    <source>
        <dbReference type="PROSITE" id="PS50206"/>
    </source>
</evidence>
<dbReference type="GO" id="GO:0005524">
    <property type="term" value="F:ATP binding"/>
    <property type="evidence" value="ECO:0007669"/>
    <property type="project" value="UniProtKB-UniRule"/>
</dbReference>
<keyword evidence="9 18" id="KW-0630">Potassium</keyword>
<comment type="similarity">
    <text evidence="18">Belongs to the NnrE/AIBP family.</text>
</comment>
<dbReference type="PROSITE" id="PS50206">
    <property type="entry name" value="RHODANESE_3"/>
    <property type="match status" value="1"/>
</dbReference>
<evidence type="ECO:0000256" key="9">
    <source>
        <dbReference type="ARBA" id="ARBA00022958"/>
    </source>
</evidence>
<comment type="caution">
    <text evidence="18">Lacks conserved residue(s) required for the propagation of feature annotation.</text>
</comment>
<dbReference type="PIRSF" id="PIRSF017184">
    <property type="entry name" value="Nnr"/>
    <property type="match status" value="1"/>
</dbReference>
<dbReference type="GO" id="GO:0046872">
    <property type="term" value="F:metal ion binding"/>
    <property type="evidence" value="ECO:0007669"/>
    <property type="project" value="UniProtKB-UniRule"/>
</dbReference>
<dbReference type="EMBL" id="CP042306">
    <property type="protein sequence ID" value="QDZ07587.1"/>
    <property type="molecule type" value="Genomic_DNA"/>
</dbReference>
<dbReference type="PROSITE" id="PS51383">
    <property type="entry name" value="YJEF_C_3"/>
    <property type="match status" value="1"/>
</dbReference>
<dbReference type="InterPro" id="IPR017953">
    <property type="entry name" value="Carbohydrate_kinase_pred_CS"/>
</dbReference>
<dbReference type="InterPro" id="IPR001763">
    <property type="entry name" value="Rhodanese-like_dom"/>
</dbReference>
<evidence type="ECO:0000256" key="7">
    <source>
        <dbReference type="ARBA" id="ARBA00022840"/>
    </source>
</evidence>
<evidence type="ECO:0000256" key="8">
    <source>
        <dbReference type="ARBA" id="ARBA00022857"/>
    </source>
</evidence>
<keyword evidence="6 17" id="KW-0547">Nucleotide-binding</keyword>
<keyword evidence="13" id="KW-0511">Multifunctional enzyme</keyword>
<dbReference type="EC" id="5.1.99.6" evidence="19"/>
<keyword evidence="11 18" id="KW-0413">Isomerase</keyword>
<feature type="domain" description="Rhodanese" evidence="20">
    <location>
        <begin position="29"/>
        <end position="91"/>
    </location>
</feature>
<evidence type="ECO:0000256" key="13">
    <source>
        <dbReference type="ARBA" id="ARBA00023268"/>
    </source>
</evidence>
<feature type="binding site" evidence="17">
    <location>
        <begin position="390"/>
        <end position="394"/>
    </location>
    <ligand>
        <name>AMP</name>
        <dbReference type="ChEBI" id="CHEBI:456215"/>
    </ligand>
</feature>
<dbReference type="KEGG" id="spai:FPZ24_08870"/>
<evidence type="ECO:0000256" key="6">
    <source>
        <dbReference type="ARBA" id="ARBA00022741"/>
    </source>
</evidence>
<dbReference type="RefSeq" id="WP_146571202.1">
    <property type="nucleotide sequence ID" value="NZ_CP042306.1"/>
</dbReference>
<evidence type="ECO:0000256" key="1">
    <source>
        <dbReference type="ARBA" id="ARBA00000013"/>
    </source>
</evidence>
<feature type="domain" description="YjeF N-terminal" evidence="22">
    <location>
        <begin position="15"/>
        <end position="214"/>
    </location>
</feature>